<proteinExistence type="predicted"/>
<dbReference type="EMBL" id="JACEIK010021472">
    <property type="protein sequence ID" value="MCE5166317.1"/>
    <property type="molecule type" value="Genomic_DNA"/>
</dbReference>
<comment type="caution">
    <text evidence="1">The sequence shown here is derived from an EMBL/GenBank/DDBJ whole genome shotgun (WGS) entry which is preliminary data.</text>
</comment>
<name>A0ABS8Y5L9_DATST</name>
<dbReference type="Proteomes" id="UP000823775">
    <property type="component" value="Unassembled WGS sequence"/>
</dbReference>
<evidence type="ECO:0000313" key="1">
    <source>
        <dbReference type="EMBL" id="MCE5166317.1"/>
    </source>
</evidence>
<evidence type="ECO:0000313" key="2">
    <source>
        <dbReference type="Proteomes" id="UP000823775"/>
    </source>
</evidence>
<sequence>MELGDQSLKKSLRKLVVQEKQPLLLMWRDVVEVEKDIEKEEGKITQDEVCNKVLEEEKKEDCT</sequence>
<keyword evidence="2" id="KW-1185">Reference proteome</keyword>
<gene>
    <name evidence="1" type="ORF">HAX54_017341</name>
</gene>
<feature type="non-terminal residue" evidence="1">
    <location>
        <position position="63"/>
    </location>
</feature>
<organism evidence="1 2">
    <name type="scientific">Datura stramonium</name>
    <name type="common">Jimsonweed</name>
    <name type="synonym">Common thornapple</name>
    <dbReference type="NCBI Taxonomy" id="4076"/>
    <lineage>
        <taxon>Eukaryota</taxon>
        <taxon>Viridiplantae</taxon>
        <taxon>Streptophyta</taxon>
        <taxon>Embryophyta</taxon>
        <taxon>Tracheophyta</taxon>
        <taxon>Spermatophyta</taxon>
        <taxon>Magnoliopsida</taxon>
        <taxon>eudicotyledons</taxon>
        <taxon>Gunneridae</taxon>
        <taxon>Pentapetalae</taxon>
        <taxon>asterids</taxon>
        <taxon>lamiids</taxon>
        <taxon>Solanales</taxon>
        <taxon>Solanaceae</taxon>
        <taxon>Solanoideae</taxon>
        <taxon>Datureae</taxon>
        <taxon>Datura</taxon>
    </lineage>
</organism>
<protein>
    <submittedName>
        <fullName evidence="1">Uncharacterized protein</fullName>
    </submittedName>
</protein>
<reference evidence="1 2" key="1">
    <citation type="journal article" date="2021" name="BMC Genomics">
        <title>Datura genome reveals duplications of psychoactive alkaloid biosynthetic genes and high mutation rate following tissue culture.</title>
        <authorList>
            <person name="Rajewski A."/>
            <person name="Carter-House D."/>
            <person name="Stajich J."/>
            <person name="Litt A."/>
        </authorList>
    </citation>
    <scope>NUCLEOTIDE SEQUENCE [LARGE SCALE GENOMIC DNA]</scope>
    <source>
        <strain evidence="1">AR-01</strain>
    </source>
</reference>
<accession>A0ABS8Y5L9</accession>